<dbReference type="GO" id="GO:0003676">
    <property type="term" value="F:nucleic acid binding"/>
    <property type="evidence" value="ECO:0007669"/>
    <property type="project" value="InterPro"/>
</dbReference>
<dbReference type="Gene3D" id="3.10.10.10">
    <property type="entry name" value="HIV Type 1 Reverse Transcriptase, subunit A, domain 1"/>
    <property type="match status" value="1"/>
</dbReference>
<dbReference type="InterPro" id="IPR043128">
    <property type="entry name" value="Rev_trsase/Diguanyl_cyclase"/>
</dbReference>
<protein>
    <recommendedName>
        <fullName evidence="1">Integrase catalytic domain-containing protein</fullName>
    </recommendedName>
</protein>
<dbReference type="PROSITE" id="PS50994">
    <property type="entry name" value="INTEGRASE"/>
    <property type="match status" value="1"/>
</dbReference>
<comment type="caution">
    <text evidence="2">The sequence shown here is derived from an EMBL/GenBank/DDBJ whole genome shotgun (WGS) entry which is preliminary data.</text>
</comment>
<dbReference type="Gene3D" id="3.30.420.10">
    <property type="entry name" value="Ribonuclease H-like superfamily/Ribonuclease H"/>
    <property type="match status" value="2"/>
</dbReference>
<dbReference type="GO" id="GO:0004523">
    <property type="term" value="F:RNA-DNA hybrid ribonuclease activity"/>
    <property type="evidence" value="ECO:0007669"/>
    <property type="project" value="InterPro"/>
</dbReference>
<dbReference type="PANTHER" id="PTHR48475:SF2">
    <property type="entry name" value="RIBONUCLEASE H"/>
    <property type="match status" value="1"/>
</dbReference>
<dbReference type="Gene3D" id="1.10.340.70">
    <property type="match status" value="1"/>
</dbReference>
<dbReference type="InterPro" id="IPR002156">
    <property type="entry name" value="RNaseH_domain"/>
</dbReference>
<dbReference type="InterPro" id="IPR036397">
    <property type="entry name" value="RNaseH_sf"/>
</dbReference>
<proteinExistence type="predicted"/>
<accession>A0AAW2VVF1</accession>
<reference evidence="2" key="1">
    <citation type="submission" date="2020-06" db="EMBL/GenBank/DDBJ databases">
        <authorList>
            <person name="Li T."/>
            <person name="Hu X."/>
            <person name="Zhang T."/>
            <person name="Song X."/>
            <person name="Zhang H."/>
            <person name="Dai N."/>
            <person name="Sheng W."/>
            <person name="Hou X."/>
            <person name="Wei L."/>
        </authorList>
    </citation>
    <scope>NUCLEOTIDE SEQUENCE</scope>
    <source>
        <strain evidence="2">KEN1</strain>
        <tissue evidence="2">Leaf</tissue>
    </source>
</reference>
<dbReference type="CDD" id="cd09279">
    <property type="entry name" value="RNase_HI_like"/>
    <property type="match status" value="1"/>
</dbReference>
<evidence type="ECO:0000259" key="1">
    <source>
        <dbReference type="PROSITE" id="PS50994"/>
    </source>
</evidence>
<dbReference type="SUPFAM" id="SSF53098">
    <property type="entry name" value="Ribonuclease H-like"/>
    <property type="match status" value="2"/>
</dbReference>
<organism evidence="2">
    <name type="scientific">Sesamum latifolium</name>
    <dbReference type="NCBI Taxonomy" id="2727402"/>
    <lineage>
        <taxon>Eukaryota</taxon>
        <taxon>Viridiplantae</taxon>
        <taxon>Streptophyta</taxon>
        <taxon>Embryophyta</taxon>
        <taxon>Tracheophyta</taxon>
        <taxon>Spermatophyta</taxon>
        <taxon>Magnoliopsida</taxon>
        <taxon>eudicotyledons</taxon>
        <taxon>Gunneridae</taxon>
        <taxon>Pentapetalae</taxon>
        <taxon>asterids</taxon>
        <taxon>lamiids</taxon>
        <taxon>Lamiales</taxon>
        <taxon>Pedaliaceae</taxon>
        <taxon>Sesamum</taxon>
    </lineage>
</organism>
<dbReference type="SUPFAM" id="SSF56672">
    <property type="entry name" value="DNA/RNA polymerases"/>
    <property type="match status" value="1"/>
</dbReference>
<dbReference type="PANTHER" id="PTHR48475">
    <property type="entry name" value="RIBONUCLEASE H"/>
    <property type="match status" value="1"/>
</dbReference>
<dbReference type="EMBL" id="JACGWN010000009">
    <property type="protein sequence ID" value="KAL0433173.1"/>
    <property type="molecule type" value="Genomic_DNA"/>
</dbReference>
<dbReference type="InterPro" id="IPR043502">
    <property type="entry name" value="DNA/RNA_pol_sf"/>
</dbReference>
<dbReference type="InterPro" id="IPR000477">
    <property type="entry name" value="RT_dom"/>
</dbReference>
<evidence type="ECO:0000313" key="2">
    <source>
        <dbReference type="EMBL" id="KAL0433173.1"/>
    </source>
</evidence>
<sequence length="886" mass="100570">METPAKVQPAEELLNIEVIPGSPNKTTRIGSHLGRKTKEEIILCLRSNADIFTWAPQDLEESTPRTHRRNTVPRMAIQCGLSTQTWGKWRMCIDFSDLNKACPKDFYPLPRIDQLVDSTSGCELLSMMDASQGYHQIMLALEDCKKVSFITSSGTFCYVAMPFGLKNAGATYQRLVDKIFRSQIGRNVEVYVDDMLVKSKKAEGHIADLEETFTVLRKYRLKLNPAKCAFRVQGGRFLRFMVTQRGIEANPFKIKAILDMKTPACVNEVQRLTGRIAALSRFISKSVDKSFPFFKILRKARTFEWDASCQRAFEDLKNYLARLPLLVKPSPGDTLYLYLSATPQAVSSQILGKPDISGRLVKRAVEQSEYDISYVSKTTIKAQALADFISEVTGMSVEDTSSNQVWLLHVDRSSTTQDSGAGIVITSPQGEDLEFTIKFGFKASNNEAKYEALVIGMRMAHEAGTRHLLAYSDSQLIVKQIEGTFKAKEESMIQYLQQIKELKTSFDHFQVIQIPREENIKADCLSKLASALEDCRTRHITIQYLPEARALLAVQSITARVDWRTPIIRWIEEGYLPNDRWEAARLKARATRFLVQADTLYKRSNTHPLLRCLSTGGVHVLQEIHSGCCGAHAGTWILADKALRAGYFWPTMKQDTKHLPLAKRKFLLVAIDYFTKWVKAESLAHITEGEVMKFIWKSIVCRFGIHREIISDNGRQFQGRRIQEWSQGLHIKQRFTSVAHPQSNGQIEVTNRILVQGIKRRLERVGGNWTEELTSILWAYRTSLGGSTGESPFSLVYGTEAIIPAELGTPSHGILNFFEESNRDLLKENLDLIEELREKAFIRTQRYKNTMINSYNKRVKARSFQVGDLVLRRVDTLKPVGKLDPT</sequence>
<dbReference type="Pfam" id="PF00665">
    <property type="entry name" value="rve"/>
    <property type="match status" value="1"/>
</dbReference>
<dbReference type="CDD" id="cd01647">
    <property type="entry name" value="RT_LTR"/>
    <property type="match status" value="1"/>
</dbReference>
<feature type="domain" description="Integrase catalytic" evidence="1">
    <location>
        <begin position="641"/>
        <end position="800"/>
    </location>
</feature>
<dbReference type="Pfam" id="PF00078">
    <property type="entry name" value="RVT_1"/>
    <property type="match status" value="1"/>
</dbReference>
<gene>
    <name evidence="2" type="ORF">Slati_2651600</name>
</gene>
<dbReference type="AlphaFoldDB" id="A0AAW2VVF1"/>
<reference evidence="2" key="2">
    <citation type="journal article" date="2024" name="Plant">
        <title>Genomic evolution and insights into agronomic trait innovations of Sesamum species.</title>
        <authorList>
            <person name="Miao H."/>
            <person name="Wang L."/>
            <person name="Qu L."/>
            <person name="Liu H."/>
            <person name="Sun Y."/>
            <person name="Le M."/>
            <person name="Wang Q."/>
            <person name="Wei S."/>
            <person name="Zheng Y."/>
            <person name="Lin W."/>
            <person name="Duan Y."/>
            <person name="Cao H."/>
            <person name="Xiong S."/>
            <person name="Wang X."/>
            <person name="Wei L."/>
            <person name="Li C."/>
            <person name="Ma Q."/>
            <person name="Ju M."/>
            <person name="Zhao R."/>
            <person name="Li G."/>
            <person name="Mu C."/>
            <person name="Tian Q."/>
            <person name="Mei H."/>
            <person name="Zhang T."/>
            <person name="Gao T."/>
            <person name="Zhang H."/>
        </authorList>
    </citation>
    <scope>NUCLEOTIDE SEQUENCE</scope>
    <source>
        <strain evidence="2">KEN1</strain>
    </source>
</reference>
<dbReference type="InterPro" id="IPR001584">
    <property type="entry name" value="Integrase_cat-core"/>
</dbReference>
<dbReference type="Gene3D" id="3.30.70.270">
    <property type="match status" value="2"/>
</dbReference>
<dbReference type="Pfam" id="PF13456">
    <property type="entry name" value="RVT_3"/>
    <property type="match status" value="1"/>
</dbReference>
<name>A0AAW2VVF1_9LAMI</name>
<dbReference type="GO" id="GO:0015074">
    <property type="term" value="P:DNA integration"/>
    <property type="evidence" value="ECO:0007669"/>
    <property type="project" value="InterPro"/>
</dbReference>
<dbReference type="InterPro" id="IPR012337">
    <property type="entry name" value="RNaseH-like_sf"/>
</dbReference>